<sequence>MEINWLGAAIAFVAGMVVAFIWYQKGFIANAWERLTGVTPDRSLPARARNMTQLAIANLLTAVGLAAGISLASEATGDESVGMALLVGFAAWLTFSASTLLQHNAFELKPAMLTVINSSYQLALFLAMSVVIGLL</sequence>
<keyword evidence="1" id="KW-0812">Transmembrane</keyword>
<keyword evidence="1" id="KW-0472">Membrane</keyword>
<dbReference type="Pfam" id="PF08570">
    <property type="entry name" value="DUF1761"/>
    <property type="match status" value="1"/>
</dbReference>
<feature type="transmembrane region" description="Helical" evidence="1">
    <location>
        <begin position="6"/>
        <end position="23"/>
    </location>
</feature>
<dbReference type="EMBL" id="JBHSDL010000028">
    <property type="protein sequence ID" value="MFC4376938.1"/>
    <property type="molecule type" value="Genomic_DNA"/>
</dbReference>
<accession>A0ABV8VQM9</accession>
<protein>
    <submittedName>
        <fullName evidence="2">DUF1761 domain-containing protein</fullName>
    </submittedName>
</protein>
<dbReference type="Proteomes" id="UP001595844">
    <property type="component" value="Unassembled WGS sequence"/>
</dbReference>
<name>A0ABV8VQM9_9NOCA</name>
<keyword evidence="1" id="KW-1133">Transmembrane helix</keyword>
<dbReference type="RefSeq" id="WP_378566697.1">
    <property type="nucleotide sequence ID" value="NZ_JBHSDL010000028.1"/>
</dbReference>
<gene>
    <name evidence="2" type="ORF">ACFO5K_22885</name>
</gene>
<feature type="transmembrane region" description="Helical" evidence="1">
    <location>
        <begin position="81"/>
        <end position="101"/>
    </location>
</feature>
<keyword evidence="3" id="KW-1185">Reference proteome</keyword>
<reference evidence="3" key="1">
    <citation type="journal article" date="2019" name="Int. J. Syst. Evol. Microbiol.">
        <title>The Global Catalogue of Microorganisms (GCM) 10K type strain sequencing project: providing services to taxonomists for standard genome sequencing and annotation.</title>
        <authorList>
            <consortium name="The Broad Institute Genomics Platform"/>
            <consortium name="The Broad Institute Genome Sequencing Center for Infectious Disease"/>
            <person name="Wu L."/>
            <person name="Ma J."/>
        </authorList>
    </citation>
    <scope>NUCLEOTIDE SEQUENCE [LARGE SCALE GENOMIC DNA]</scope>
    <source>
        <strain evidence="3">IBRC-M 10490</strain>
    </source>
</reference>
<proteinExistence type="predicted"/>
<comment type="caution">
    <text evidence="2">The sequence shown here is derived from an EMBL/GenBank/DDBJ whole genome shotgun (WGS) entry which is preliminary data.</text>
</comment>
<evidence type="ECO:0000256" key="1">
    <source>
        <dbReference type="SAM" id="Phobius"/>
    </source>
</evidence>
<feature type="transmembrane region" description="Helical" evidence="1">
    <location>
        <begin position="113"/>
        <end position="134"/>
    </location>
</feature>
<dbReference type="InterPro" id="IPR013879">
    <property type="entry name" value="DUF1761"/>
</dbReference>
<evidence type="ECO:0000313" key="2">
    <source>
        <dbReference type="EMBL" id="MFC4376938.1"/>
    </source>
</evidence>
<evidence type="ECO:0000313" key="3">
    <source>
        <dbReference type="Proteomes" id="UP001595844"/>
    </source>
</evidence>
<feature type="transmembrane region" description="Helical" evidence="1">
    <location>
        <begin position="54"/>
        <end position="75"/>
    </location>
</feature>
<organism evidence="2 3">
    <name type="scientific">Nocardia halotolerans</name>
    <dbReference type="NCBI Taxonomy" id="1755878"/>
    <lineage>
        <taxon>Bacteria</taxon>
        <taxon>Bacillati</taxon>
        <taxon>Actinomycetota</taxon>
        <taxon>Actinomycetes</taxon>
        <taxon>Mycobacteriales</taxon>
        <taxon>Nocardiaceae</taxon>
        <taxon>Nocardia</taxon>
    </lineage>
</organism>